<feature type="compositionally biased region" description="Basic and acidic residues" evidence="9">
    <location>
        <begin position="116"/>
        <end position="132"/>
    </location>
</feature>
<proteinExistence type="evidence at transcript level"/>
<dbReference type="FunFam" id="1.10.10.10:FF:000047">
    <property type="entry name" value="Transcription factor"/>
    <property type="match status" value="1"/>
</dbReference>
<evidence type="ECO:0000256" key="2">
    <source>
        <dbReference type="ARBA" id="ARBA00010940"/>
    </source>
</evidence>
<dbReference type="GO" id="GO:0000981">
    <property type="term" value="F:DNA-binding transcription factor activity, RNA polymerase II-specific"/>
    <property type="evidence" value="ECO:0007669"/>
    <property type="project" value="TreeGrafter"/>
</dbReference>
<dbReference type="Gene3D" id="1.10.10.10">
    <property type="entry name" value="Winged helix-like DNA-binding domain superfamily/Winged helix DNA-binding domain"/>
    <property type="match status" value="1"/>
</dbReference>
<dbReference type="GO" id="GO:0000977">
    <property type="term" value="F:RNA polymerase II transcription regulatory region sequence-specific DNA binding"/>
    <property type="evidence" value="ECO:0007669"/>
    <property type="project" value="TreeGrafter"/>
</dbReference>
<evidence type="ECO:0000256" key="3">
    <source>
        <dbReference type="ARBA" id="ARBA00023015"/>
    </source>
</evidence>
<evidence type="ECO:0000256" key="4">
    <source>
        <dbReference type="ARBA" id="ARBA00023125"/>
    </source>
</evidence>
<dbReference type="InterPro" id="IPR038168">
    <property type="entry name" value="TF_DP_C_sf"/>
</dbReference>
<organism evidence="12">
    <name type="scientific">Simocephalus serrulatus</name>
    <dbReference type="NCBI Taxonomy" id="117539"/>
    <lineage>
        <taxon>Eukaryota</taxon>
        <taxon>Metazoa</taxon>
        <taxon>Ecdysozoa</taxon>
        <taxon>Arthropoda</taxon>
        <taxon>Crustacea</taxon>
        <taxon>Branchiopoda</taxon>
        <taxon>Diplostraca</taxon>
        <taxon>Cladocera</taxon>
        <taxon>Anomopoda</taxon>
        <taxon>Daphniidae</taxon>
        <taxon>Simocephalus</taxon>
    </lineage>
</organism>
<evidence type="ECO:0000256" key="5">
    <source>
        <dbReference type="ARBA" id="ARBA00023163"/>
    </source>
</evidence>
<dbReference type="Pfam" id="PF02319">
    <property type="entry name" value="WHD_E2F_TDP"/>
    <property type="match status" value="1"/>
</dbReference>
<evidence type="ECO:0000259" key="11">
    <source>
        <dbReference type="SMART" id="SM01372"/>
    </source>
</evidence>
<sequence>MIKVVHATAGKGVPVSMASGAVRAVLRSNGTVLAATPQMLQSLGRVARAPGPRGQVAAGQILAIPLSTGNGSSPATKNTAVQLPVVPVVLSTPQRLNQQQQQQQGKNFISPILDHSGSRKRQDADHEHGSESKRRKVDKGGKGLRHFSMKVCEKVQKKGTTTYNEVADELVAEFTDPSRCTSPADQYDQKNIRRRVYDALNVLMAMNIISKEKKEIKWLGLPTNSLQEFQALEAEKQRRLERIKQKTQQLQELVLQQIAFKSLVVQRNKQNERLHGGPASNSTIQLPFLVVNTSKKTVIDCSISSDKMEYLFTFDDTFEIHDDIEVLKRMGMALGLNEATCTEENLAKAKLYVPKALEHYVDQLASGQAEPQWPEDVNPVVKETSDHFGSQSVRAVTPTASVSTGFSDSEDDDVDDDDDTDLKRDSSNGEATKNYQVIEVLKKSYKQARIFYSDKDHHNAVELLGQIIENCPWDISLREMRSESYLALGEAAKAISDLKAATKLMSDNTGAYMKLSKLYYGLGEPEESLK</sequence>
<dbReference type="SUPFAM" id="SSF144074">
    <property type="entry name" value="E2F-DP heterodimerization region"/>
    <property type="match status" value="1"/>
</dbReference>
<dbReference type="EMBL" id="LR024808">
    <property type="protein sequence ID" value="SVE94427.1"/>
    <property type="molecule type" value="mRNA"/>
</dbReference>
<dbReference type="InterPro" id="IPR036390">
    <property type="entry name" value="WH_DNA-bd_sf"/>
</dbReference>
<feature type="compositionally biased region" description="Basic residues" evidence="9">
    <location>
        <begin position="133"/>
        <end position="143"/>
    </location>
</feature>
<dbReference type="SUPFAM" id="SSF48452">
    <property type="entry name" value="TPR-like"/>
    <property type="match status" value="1"/>
</dbReference>
<dbReference type="Gene3D" id="1.25.40.10">
    <property type="entry name" value="Tetratricopeptide repeat domain"/>
    <property type="match status" value="1"/>
</dbReference>
<evidence type="ECO:0000256" key="8">
    <source>
        <dbReference type="SAM" id="Coils"/>
    </source>
</evidence>
<dbReference type="GO" id="GO:0051726">
    <property type="term" value="P:regulation of cell cycle"/>
    <property type="evidence" value="ECO:0007669"/>
    <property type="project" value="InterPro"/>
</dbReference>
<dbReference type="InterPro" id="IPR036388">
    <property type="entry name" value="WH-like_DNA-bd_sf"/>
</dbReference>
<name>A0A4Y7NP81_9CRUS</name>
<dbReference type="SMART" id="SM01138">
    <property type="entry name" value="DP"/>
    <property type="match status" value="1"/>
</dbReference>
<dbReference type="InterPro" id="IPR037241">
    <property type="entry name" value="E2F-DP_heterodim"/>
</dbReference>
<evidence type="ECO:0000256" key="1">
    <source>
        <dbReference type="ARBA" id="ARBA00004123"/>
    </source>
</evidence>
<dbReference type="FunFam" id="1.20.140.80:FF:000001">
    <property type="entry name" value="Transcription factor"/>
    <property type="match status" value="1"/>
</dbReference>
<evidence type="ECO:0000313" key="12">
    <source>
        <dbReference type="EMBL" id="SVE94427.1"/>
    </source>
</evidence>
<dbReference type="Gene3D" id="1.20.140.80">
    <property type="entry name" value="Transcription factor DP"/>
    <property type="match status" value="1"/>
</dbReference>
<dbReference type="SUPFAM" id="SSF46785">
    <property type="entry name" value="Winged helix' DNA-binding domain"/>
    <property type="match status" value="1"/>
</dbReference>
<dbReference type="InterPro" id="IPR011990">
    <property type="entry name" value="TPR-like_helical_dom_sf"/>
</dbReference>
<feature type="domain" description="Transcription factor DP C-terminal" evidence="10">
    <location>
        <begin position="227"/>
        <end position="372"/>
    </location>
</feature>
<keyword evidence="5 7" id="KW-0804">Transcription</keyword>
<feature type="region of interest" description="Disordered" evidence="9">
    <location>
        <begin position="110"/>
        <end position="143"/>
    </location>
</feature>
<dbReference type="PANTHER" id="PTHR12548:SF9">
    <property type="entry name" value="TRANSCRIPTION FACTOR DP"/>
    <property type="match status" value="1"/>
</dbReference>
<dbReference type="SMART" id="SM01372">
    <property type="entry name" value="E2F_TDP"/>
    <property type="match status" value="1"/>
</dbReference>
<reference evidence="12" key="1">
    <citation type="submission" date="2018-08" db="EMBL/GenBank/DDBJ databases">
        <authorList>
            <person name="Cornetti L."/>
        </authorList>
    </citation>
    <scope>NUCLEOTIDE SEQUENCE</scope>
    <source>
        <strain evidence="12">OM-SAIQ-clone2</strain>
    </source>
</reference>
<feature type="coiled-coil region" evidence="8">
    <location>
        <begin position="226"/>
        <end position="253"/>
    </location>
</feature>
<dbReference type="Pfam" id="PF08781">
    <property type="entry name" value="DP"/>
    <property type="match status" value="1"/>
</dbReference>
<comment type="subcellular location">
    <subcellularLocation>
        <location evidence="1 7">Nucleus</location>
    </subcellularLocation>
</comment>
<dbReference type="PANTHER" id="PTHR12548">
    <property type="entry name" value="TRANSCRIPTION FACTOR DP"/>
    <property type="match status" value="1"/>
</dbReference>
<dbReference type="GO" id="GO:0005634">
    <property type="term" value="C:nucleus"/>
    <property type="evidence" value="ECO:0007669"/>
    <property type="project" value="UniProtKB-SubCell"/>
</dbReference>
<dbReference type="InterPro" id="IPR014889">
    <property type="entry name" value="Transc_factor_DP_C"/>
</dbReference>
<dbReference type="AlphaFoldDB" id="A0A4Y7NP81"/>
<comment type="similarity">
    <text evidence="2 7">Belongs to the E2F/DP family.</text>
</comment>
<gene>
    <name evidence="12" type="primary">EOG090X0B66</name>
</gene>
<evidence type="ECO:0000259" key="10">
    <source>
        <dbReference type="SMART" id="SM01138"/>
    </source>
</evidence>
<keyword evidence="6 7" id="KW-0539">Nucleus</keyword>
<dbReference type="InterPro" id="IPR003316">
    <property type="entry name" value="E2F_WHTH_DNA-bd_dom"/>
</dbReference>
<keyword evidence="3 7" id="KW-0805">Transcription regulation</keyword>
<evidence type="ECO:0000256" key="9">
    <source>
        <dbReference type="SAM" id="MobiDB-lite"/>
    </source>
</evidence>
<dbReference type="InterPro" id="IPR015648">
    <property type="entry name" value="Transcrpt_fac_DP"/>
</dbReference>
<feature type="region of interest" description="Disordered" evidence="9">
    <location>
        <begin position="382"/>
        <end position="428"/>
    </location>
</feature>
<feature type="domain" description="E2F/DP family winged-helix DNA-binding" evidence="11">
    <location>
        <begin position="139"/>
        <end position="220"/>
    </location>
</feature>
<accession>A0A4Y7NP81</accession>
<evidence type="ECO:0000256" key="7">
    <source>
        <dbReference type="RuleBase" id="RU003796"/>
    </source>
</evidence>
<feature type="compositionally biased region" description="Acidic residues" evidence="9">
    <location>
        <begin position="408"/>
        <end position="420"/>
    </location>
</feature>
<evidence type="ECO:0000256" key="6">
    <source>
        <dbReference type="ARBA" id="ARBA00023242"/>
    </source>
</evidence>
<dbReference type="GO" id="GO:0005667">
    <property type="term" value="C:transcription regulator complex"/>
    <property type="evidence" value="ECO:0007669"/>
    <property type="project" value="InterPro"/>
</dbReference>
<keyword evidence="8" id="KW-0175">Coiled coil</keyword>
<keyword evidence="4 7" id="KW-0238">DNA-binding</keyword>
<protein>
    <submittedName>
        <fullName evidence="12">EOG090X0B66</fullName>
    </submittedName>
</protein>
<feature type="compositionally biased region" description="Polar residues" evidence="9">
    <location>
        <begin position="387"/>
        <end position="406"/>
    </location>
</feature>
<dbReference type="CDD" id="cd14458">
    <property type="entry name" value="DP_DD"/>
    <property type="match status" value="1"/>
</dbReference>